<proteinExistence type="predicted"/>
<dbReference type="GO" id="GO:0046872">
    <property type="term" value="F:metal ion binding"/>
    <property type="evidence" value="ECO:0007669"/>
    <property type="project" value="UniProtKB-KW"/>
</dbReference>
<dbReference type="PANTHER" id="PTHR43409">
    <property type="entry name" value="ANAEROBIC MAGNESIUM-PROTOPORPHYRIN IX MONOMETHYL ESTER CYCLASE-RELATED"/>
    <property type="match status" value="1"/>
</dbReference>
<dbReference type="InterPro" id="IPR007197">
    <property type="entry name" value="rSAM"/>
</dbReference>
<dbReference type="Pfam" id="PF04055">
    <property type="entry name" value="Radical_SAM"/>
    <property type="match status" value="1"/>
</dbReference>
<dbReference type="PROSITE" id="PS51332">
    <property type="entry name" value="B12_BINDING"/>
    <property type="match status" value="1"/>
</dbReference>
<feature type="domain" description="B12-binding" evidence="6">
    <location>
        <begin position="1"/>
        <end position="135"/>
    </location>
</feature>
<dbReference type="PROSITE" id="PS51918">
    <property type="entry name" value="RADICAL_SAM"/>
    <property type="match status" value="1"/>
</dbReference>
<dbReference type="SFLD" id="SFLDG01123">
    <property type="entry name" value="methyltransferase_(Class_B)"/>
    <property type="match status" value="1"/>
</dbReference>
<organism evidence="8 9">
    <name type="scientific">Irregularibacter muris</name>
    <dbReference type="NCBI Taxonomy" id="1796619"/>
    <lineage>
        <taxon>Bacteria</taxon>
        <taxon>Bacillati</taxon>
        <taxon>Bacillota</taxon>
        <taxon>Clostridia</taxon>
        <taxon>Eubacteriales</taxon>
        <taxon>Eubacteriaceae</taxon>
        <taxon>Irregularibacter</taxon>
    </lineage>
</organism>
<dbReference type="CDD" id="cd02068">
    <property type="entry name" value="radical_SAM_B12_BD"/>
    <property type="match status" value="1"/>
</dbReference>
<dbReference type="InterPro" id="IPR006158">
    <property type="entry name" value="Cobalamin-bd"/>
</dbReference>
<evidence type="ECO:0000259" key="7">
    <source>
        <dbReference type="PROSITE" id="PS51918"/>
    </source>
</evidence>
<evidence type="ECO:0000313" key="9">
    <source>
        <dbReference type="Proteomes" id="UP001205748"/>
    </source>
</evidence>
<evidence type="ECO:0000256" key="3">
    <source>
        <dbReference type="ARBA" id="ARBA00022723"/>
    </source>
</evidence>
<evidence type="ECO:0000256" key="2">
    <source>
        <dbReference type="ARBA" id="ARBA00022691"/>
    </source>
</evidence>
<dbReference type="SMART" id="SM00729">
    <property type="entry name" value="Elp3"/>
    <property type="match status" value="1"/>
</dbReference>
<keyword evidence="4" id="KW-0408">Iron</keyword>
<dbReference type="Pfam" id="PF02310">
    <property type="entry name" value="B12-binding"/>
    <property type="match status" value="1"/>
</dbReference>
<evidence type="ECO:0000256" key="5">
    <source>
        <dbReference type="ARBA" id="ARBA00023014"/>
    </source>
</evidence>
<name>A0AAE3KYW9_9FIRM</name>
<protein>
    <submittedName>
        <fullName evidence="8">B12-binding domain-containing radical SAM protein</fullName>
    </submittedName>
</protein>
<dbReference type="GO" id="GO:0031419">
    <property type="term" value="F:cobalamin binding"/>
    <property type="evidence" value="ECO:0007669"/>
    <property type="project" value="InterPro"/>
</dbReference>
<gene>
    <name evidence="8" type="ORF">NSA47_01870</name>
</gene>
<dbReference type="InterPro" id="IPR006638">
    <property type="entry name" value="Elp3/MiaA/NifB-like_rSAM"/>
</dbReference>
<keyword evidence="5" id="KW-0411">Iron-sulfur</keyword>
<dbReference type="InterPro" id="IPR051198">
    <property type="entry name" value="BchE-like"/>
</dbReference>
<dbReference type="SUPFAM" id="SSF102114">
    <property type="entry name" value="Radical SAM enzymes"/>
    <property type="match status" value="1"/>
</dbReference>
<dbReference type="SFLD" id="SFLDG01082">
    <property type="entry name" value="B12-binding_domain_containing"/>
    <property type="match status" value="1"/>
</dbReference>
<dbReference type="SUPFAM" id="SSF52242">
    <property type="entry name" value="Cobalamin (vitamin B12)-binding domain"/>
    <property type="match status" value="1"/>
</dbReference>
<accession>A0AAE3KYW9</accession>
<keyword evidence="2" id="KW-0949">S-adenosyl-L-methionine</keyword>
<evidence type="ECO:0000313" key="8">
    <source>
        <dbReference type="EMBL" id="MCR1897736.1"/>
    </source>
</evidence>
<dbReference type="GO" id="GO:0005829">
    <property type="term" value="C:cytosol"/>
    <property type="evidence" value="ECO:0007669"/>
    <property type="project" value="TreeGrafter"/>
</dbReference>
<keyword evidence="9" id="KW-1185">Reference proteome</keyword>
<dbReference type="InterPro" id="IPR025288">
    <property type="entry name" value="DUF4080"/>
</dbReference>
<dbReference type="Gene3D" id="3.80.30.20">
    <property type="entry name" value="tm_1862 like domain"/>
    <property type="match status" value="1"/>
</dbReference>
<dbReference type="PANTHER" id="PTHR43409:SF16">
    <property type="entry name" value="SLR0320 PROTEIN"/>
    <property type="match status" value="1"/>
</dbReference>
<comment type="caution">
    <text evidence="8">The sequence shown here is derived from an EMBL/GenBank/DDBJ whole genome shotgun (WGS) entry which is preliminary data.</text>
</comment>
<comment type="cofactor">
    <cofactor evidence="1">
        <name>[4Fe-4S] cluster</name>
        <dbReference type="ChEBI" id="CHEBI:49883"/>
    </cofactor>
</comment>
<dbReference type="InterPro" id="IPR036724">
    <property type="entry name" value="Cobalamin-bd_sf"/>
</dbReference>
<dbReference type="Gene3D" id="3.40.50.280">
    <property type="entry name" value="Cobalamin-binding domain"/>
    <property type="match status" value="1"/>
</dbReference>
<dbReference type="RefSeq" id="WP_257529154.1">
    <property type="nucleotide sequence ID" value="NZ_JANKAS010000001.1"/>
</dbReference>
<evidence type="ECO:0000256" key="1">
    <source>
        <dbReference type="ARBA" id="ARBA00001966"/>
    </source>
</evidence>
<dbReference type="GO" id="GO:0003824">
    <property type="term" value="F:catalytic activity"/>
    <property type="evidence" value="ECO:0007669"/>
    <property type="project" value="InterPro"/>
</dbReference>
<keyword evidence="3" id="KW-0479">Metal-binding</keyword>
<dbReference type="Proteomes" id="UP001205748">
    <property type="component" value="Unassembled WGS sequence"/>
</dbReference>
<sequence>MKVLLISLNAKYIHTNLAIRYLESYCRNREDIDIEISEFTINDNLQSILGEIYKKRANILAFSCYIWNIEESMKIVRMIKKIQPGIKIVLGGPEVTFYGTRWMNRAKEIDYIVKGEGEISFYELLEEIKFGGENLHEIEGIIYRQQDKIIENKDRAPLKELDSVPFPYPEDLSDYENKIIYYESSRGCPFHCQYCLSSTTGGVSFFSLSRVKEELKTFINAKVKQVKFVDRTFNCDKKRTKELLRYLIAQGGDTNFHFEVAADLIDQEMLDIFKEAPVGLFQLEIGIQSTYAPTLEAIRRKNDLSKIEYVVNRIHSYKNIHQHLDLIAGLPYESYECFKKSFNDVYALKPDMLQLGFLKILKGSGIEVDNEKYGYQYTPYPPYEVLLNDHISYEEILKLKAIEDLVEKYSNAHIFDYTIDYLIQHHYQSPFDFFEDFAIYWEEKDLYRQFHSQKYLYKILLDYCKSIFGDFSIIHELLKFDYLLTHKGPLPEFFIENIIENKKEKSFEFLKHGKNIEKYLPEYINNTPKEIYKNVHFELFDREILQLLKIKKGLLPTEELILMFHFPKEPREINQKSLYDWVNL</sequence>
<dbReference type="AlphaFoldDB" id="A0AAE3KYW9"/>
<feature type="domain" description="Radical SAM core" evidence="7">
    <location>
        <begin position="174"/>
        <end position="403"/>
    </location>
</feature>
<dbReference type="InterPro" id="IPR058240">
    <property type="entry name" value="rSAM_sf"/>
</dbReference>
<evidence type="ECO:0000256" key="4">
    <source>
        <dbReference type="ARBA" id="ARBA00023004"/>
    </source>
</evidence>
<dbReference type="InterPro" id="IPR034466">
    <property type="entry name" value="Methyltransferase_Class_B"/>
</dbReference>
<dbReference type="EMBL" id="JANKAS010000001">
    <property type="protein sequence ID" value="MCR1897736.1"/>
    <property type="molecule type" value="Genomic_DNA"/>
</dbReference>
<dbReference type="SFLD" id="SFLDS00029">
    <property type="entry name" value="Radical_SAM"/>
    <property type="match status" value="1"/>
</dbReference>
<dbReference type="GO" id="GO:0051539">
    <property type="term" value="F:4 iron, 4 sulfur cluster binding"/>
    <property type="evidence" value="ECO:0007669"/>
    <property type="project" value="UniProtKB-KW"/>
</dbReference>
<reference evidence="8" key="1">
    <citation type="submission" date="2022-07" db="EMBL/GenBank/DDBJ databases">
        <title>Enhanced cultured diversity of the mouse gut microbiota enables custom-made synthetic communities.</title>
        <authorList>
            <person name="Afrizal A."/>
        </authorList>
    </citation>
    <scope>NUCLEOTIDE SEQUENCE</scope>
    <source>
        <strain evidence="8">DSM 28593</strain>
    </source>
</reference>
<dbReference type="Pfam" id="PF13311">
    <property type="entry name" value="DUF4080"/>
    <property type="match status" value="1"/>
</dbReference>
<evidence type="ECO:0000259" key="6">
    <source>
        <dbReference type="PROSITE" id="PS51332"/>
    </source>
</evidence>
<dbReference type="InterPro" id="IPR023404">
    <property type="entry name" value="rSAM_horseshoe"/>
</dbReference>